<evidence type="ECO:0000259" key="3">
    <source>
        <dbReference type="Pfam" id="PF00135"/>
    </source>
</evidence>
<feature type="signal peptide" evidence="2">
    <location>
        <begin position="1"/>
        <end position="17"/>
    </location>
</feature>
<dbReference type="Pfam" id="PF00135">
    <property type="entry name" value="COesterase"/>
    <property type="match status" value="1"/>
</dbReference>
<evidence type="ECO:0000313" key="4">
    <source>
        <dbReference type="EMBL" id="CAG7726958.1"/>
    </source>
</evidence>
<evidence type="ECO:0000313" key="5">
    <source>
        <dbReference type="Proteomes" id="UP000708208"/>
    </source>
</evidence>
<dbReference type="AlphaFoldDB" id="A0A8J2JZS8"/>
<dbReference type="Proteomes" id="UP000708208">
    <property type="component" value="Unassembled WGS sequence"/>
</dbReference>
<accession>A0A8J2JZS8</accession>
<keyword evidence="1" id="KW-0325">Glycoprotein</keyword>
<dbReference type="PANTHER" id="PTHR11559">
    <property type="entry name" value="CARBOXYLESTERASE"/>
    <property type="match status" value="1"/>
</dbReference>
<proteinExistence type="predicted"/>
<reference evidence="4" key="1">
    <citation type="submission" date="2021-06" db="EMBL/GenBank/DDBJ databases">
        <authorList>
            <person name="Hodson N. C."/>
            <person name="Mongue J. A."/>
            <person name="Jaron S. K."/>
        </authorList>
    </citation>
    <scope>NUCLEOTIDE SEQUENCE</scope>
</reference>
<feature type="domain" description="Carboxylesterase type B" evidence="3">
    <location>
        <begin position="41"/>
        <end position="121"/>
    </location>
</feature>
<feature type="chain" id="PRO_5035222858" description="Carboxylesterase type B domain-containing protein" evidence="2">
    <location>
        <begin position="18"/>
        <end position="122"/>
    </location>
</feature>
<keyword evidence="2" id="KW-0732">Signal</keyword>
<dbReference type="InterPro" id="IPR050309">
    <property type="entry name" value="Type-B_Carboxylest/Lipase"/>
</dbReference>
<evidence type="ECO:0000256" key="2">
    <source>
        <dbReference type="SAM" id="SignalP"/>
    </source>
</evidence>
<dbReference type="EMBL" id="CAJVCH010142207">
    <property type="protein sequence ID" value="CAG7726958.1"/>
    <property type="molecule type" value="Genomic_DNA"/>
</dbReference>
<comment type="caution">
    <text evidence="4">The sequence shown here is derived from an EMBL/GenBank/DDBJ whole genome shotgun (WGS) entry which is preliminary data.</text>
</comment>
<organism evidence="4 5">
    <name type="scientific">Allacma fusca</name>
    <dbReference type="NCBI Taxonomy" id="39272"/>
    <lineage>
        <taxon>Eukaryota</taxon>
        <taxon>Metazoa</taxon>
        <taxon>Ecdysozoa</taxon>
        <taxon>Arthropoda</taxon>
        <taxon>Hexapoda</taxon>
        <taxon>Collembola</taxon>
        <taxon>Symphypleona</taxon>
        <taxon>Sminthuridae</taxon>
        <taxon>Allacma</taxon>
    </lineage>
</organism>
<feature type="non-terminal residue" evidence="4">
    <location>
        <position position="1"/>
    </location>
</feature>
<evidence type="ECO:0000256" key="1">
    <source>
        <dbReference type="ARBA" id="ARBA00023180"/>
    </source>
</evidence>
<sequence length="122" mass="13540">MNSLSLIFTVITVAVFAVQTSLQVNSSASVYSEDPNIIFPYVKCPAGNFFGRILTSRLGRWYNEFRGIPFAQNPKRFEPSVLAKPLEALYDARNHKAACPQPGLAAVSEDCLFLNVAYPHKD</sequence>
<name>A0A8J2JZS8_9HEXA</name>
<protein>
    <recommendedName>
        <fullName evidence="3">Carboxylesterase type B domain-containing protein</fullName>
    </recommendedName>
</protein>
<dbReference type="OrthoDB" id="19653at2759"/>
<dbReference type="InterPro" id="IPR002018">
    <property type="entry name" value="CarbesteraseB"/>
</dbReference>
<keyword evidence="5" id="KW-1185">Reference proteome</keyword>
<gene>
    <name evidence="4" type="ORF">AFUS01_LOCUS15833</name>
</gene>